<organism evidence="2 3">
    <name type="scientific">Aspergillus coremiiformis</name>
    <dbReference type="NCBI Taxonomy" id="138285"/>
    <lineage>
        <taxon>Eukaryota</taxon>
        <taxon>Fungi</taxon>
        <taxon>Dikarya</taxon>
        <taxon>Ascomycota</taxon>
        <taxon>Pezizomycotina</taxon>
        <taxon>Eurotiomycetes</taxon>
        <taxon>Eurotiomycetidae</taxon>
        <taxon>Eurotiales</taxon>
        <taxon>Aspergillaceae</taxon>
        <taxon>Aspergillus</taxon>
        <taxon>Aspergillus subgen. Circumdati</taxon>
    </lineage>
</organism>
<dbReference type="Proteomes" id="UP000327118">
    <property type="component" value="Unassembled WGS sequence"/>
</dbReference>
<reference evidence="3" key="1">
    <citation type="submission" date="2019-04" db="EMBL/GenBank/DDBJ databases">
        <title>Friends and foes A comparative genomics studyof 23 Aspergillus species from section Flavi.</title>
        <authorList>
            <consortium name="DOE Joint Genome Institute"/>
            <person name="Kjaerbolling I."/>
            <person name="Vesth T."/>
            <person name="Frisvad J.C."/>
            <person name="Nybo J.L."/>
            <person name="Theobald S."/>
            <person name="Kildgaard S."/>
            <person name="Isbrandt T."/>
            <person name="Kuo A."/>
            <person name="Sato A."/>
            <person name="Lyhne E.K."/>
            <person name="Kogle M.E."/>
            <person name="Wiebenga A."/>
            <person name="Kun R.S."/>
            <person name="Lubbers R.J."/>
            <person name="Makela M.R."/>
            <person name="Barry K."/>
            <person name="Chovatia M."/>
            <person name="Clum A."/>
            <person name="Daum C."/>
            <person name="Haridas S."/>
            <person name="He G."/>
            <person name="LaButti K."/>
            <person name="Lipzen A."/>
            <person name="Mondo S."/>
            <person name="Riley R."/>
            <person name="Salamov A."/>
            <person name="Simmons B.A."/>
            <person name="Magnuson J.K."/>
            <person name="Henrissat B."/>
            <person name="Mortensen U.H."/>
            <person name="Larsen T.O."/>
            <person name="Devries R.P."/>
            <person name="Grigoriev I.V."/>
            <person name="Machida M."/>
            <person name="Baker S.E."/>
            <person name="Andersen M.R."/>
        </authorList>
    </citation>
    <scope>NUCLEOTIDE SEQUENCE [LARGE SCALE GENOMIC DNA]</scope>
    <source>
        <strain evidence="3">CBS 553.77</strain>
    </source>
</reference>
<feature type="compositionally biased region" description="Polar residues" evidence="1">
    <location>
        <begin position="74"/>
        <end position="87"/>
    </location>
</feature>
<gene>
    <name evidence="2" type="ORF">BDV28DRAFT_152527</name>
</gene>
<accession>A0A5N6YUI9</accession>
<dbReference type="AlphaFoldDB" id="A0A5N6YUI9"/>
<protein>
    <submittedName>
        <fullName evidence="2">Uncharacterized protein</fullName>
    </submittedName>
</protein>
<keyword evidence="3" id="KW-1185">Reference proteome</keyword>
<proteinExistence type="predicted"/>
<evidence type="ECO:0000313" key="2">
    <source>
        <dbReference type="EMBL" id="KAE8348748.1"/>
    </source>
</evidence>
<evidence type="ECO:0000256" key="1">
    <source>
        <dbReference type="SAM" id="MobiDB-lite"/>
    </source>
</evidence>
<dbReference type="EMBL" id="ML739408">
    <property type="protein sequence ID" value="KAE8348748.1"/>
    <property type="molecule type" value="Genomic_DNA"/>
</dbReference>
<sequence>MSTEKPVPTNPAMRSFKDILEPESTVKSSGVNFELTAEKNQLTTPSVLAYVYSSPPQHPSDMWIPLLTADKLGSGTSPSRRCTSGRQPLSVPTARYLTVPD</sequence>
<feature type="region of interest" description="Disordered" evidence="1">
    <location>
        <begin position="74"/>
        <end position="101"/>
    </location>
</feature>
<evidence type="ECO:0000313" key="3">
    <source>
        <dbReference type="Proteomes" id="UP000327118"/>
    </source>
</evidence>
<name>A0A5N6YUI9_9EURO</name>